<evidence type="ECO:0000313" key="2">
    <source>
        <dbReference type="Proteomes" id="UP000664073"/>
    </source>
</evidence>
<organism evidence="1 2">
    <name type="scientific">Acetobacter garciniae</name>
    <dbReference type="NCBI Taxonomy" id="2817435"/>
    <lineage>
        <taxon>Bacteria</taxon>
        <taxon>Pseudomonadati</taxon>
        <taxon>Pseudomonadota</taxon>
        <taxon>Alphaproteobacteria</taxon>
        <taxon>Acetobacterales</taxon>
        <taxon>Acetobacteraceae</taxon>
        <taxon>Acetobacter</taxon>
    </lineage>
</organism>
<dbReference type="AlphaFoldDB" id="A0A939KQ31"/>
<dbReference type="EMBL" id="JAFVMH010000002">
    <property type="protein sequence ID" value="MBO1324747.1"/>
    <property type="molecule type" value="Genomic_DNA"/>
</dbReference>
<sequence length="278" mass="29300">MSISTVSPVSQYVSAVKDETSAAATYAITDATTKSEVATFTKDAASITSADGLLKNYSALQVVLGAYGLSSISGETALIKDLLTQDPTSSKSLAKSSGNATWLAFADAFSTWGENGGSSSTSPFTSDLISSITSQFEETQYENNTANTDSGLGNALYFTRKMGSVTSIAGLMSDPTLLKVVETTLGYDPDQFGALDYSQQTRILTSKVDLSKLSTPDEIQKYAEKYLAMLQINPQTPEKDATMMDLFGGSSDDSSIVQLFGGSSSSSSSFSSSYSSLF</sequence>
<dbReference type="Pfam" id="PF06748">
    <property type="entry name" value="DUF1217"/>
    <property type="match status" value="1"/>
</dbReference>
<protein>
    <submittedName>
        <fullName evidence="1">DUF1217 domain-containing protein</fullName>
    </submittedName>
</protein>
<gene>
    <name evidence="1" type="ORF">J2D77_06230</name>
</gene>
<accession>A0A939KQ31</accession>
<reference evidence="1" key="1">
    <citation type="submission" date="2021-03" db="EMBL/GenBank/DDBJ databases">
        <title>The complete genome sequence of Acetobacter sp. TBRC 12339.</title>
        <authorList>
            <person name="Charoenyingcharoen P."/>
            <person name="Yukphan P."/>
        </authorList>
    </citation>
    <scope>NUCLEOTIDE SEQUENCE</scope>
    <source>
        <strain evidence="1">TBRC 12339</strain>
    </source>
</reference>
<comment type="caution">
    <text evidence="1">The sequence shown here is derived from an EMBL/GenBank/DDBJ whole genome shotgun (WGS) entry which is preliminary data.</text>
</comment>
<dbReference type="Proteomes" id="UP000664073">
    <property type="component" value="Unassembled WGS sequence"/>
</dbReference>
<dbReference type="InterPro" id="IPR023157">
    <property type="entry name" value="AGR-C-984p-like_sf"/>
</dbReference>
<evidence type="ECO:0000313" key="1">
    <source>
        <dbReference type="EMBL" id="MBO1324747.1"/>
    </source>
</evidence>
<dbReference type="SUPFAM" id="SSF158837">
    <property type="entry name" value="AGR C 984p-like"/>
    <property type="match status" value="1"/>
</dbReference>
<dbReference type="RefSeq" id="WP_207845405.1">
    <property type="nucleotide sequence ID" value="NZ_JAFVMH010000002.1"/>
</dbReference>
<proteinExistence type="predicted"/>
<name>A0A939KQ31_9PROT</name>
<dbReference type="Gene3D" id="1.10.3700.10">
    <property type="entry name" value="AGR C 984p-like"/>
    <property type="match status" value="1"/>
</dbReference>
<dbReference type="InterPro" id="IPR010626">
    <property type="entry name" value="DUF1217"/>
</dbReference>
<keyword evidence="2" id="KW-1185">Reference proteome</keyword>